<evidence type="ECO:0000256" key="7">
    <source>
        <dbReference type="ARBA" id="ARBA00022692"/>
    </source>
</evidence>
<reference evidence="18" key="1">
    <citation type="journal article" date="2023" name="Mol. Phylogenet. Evol.">
        <title>Genome-scale phylogeny and comparative genomics of the fungal order Sordariales.</title>
        <authorList>
            <person name="Hensen N."/>
            <person name="Bonometti L."/>
            <person name="Westerberg I."/>
            <person name="Brannstrom I.O."/>
            <person name="Guillou S."/>
            <person name="Cros-Aarteil S."/>
            <person name="Calhoun S."/>
            <person name="Haridas S."/>
            <person name="Kuo A."/>
            <person name="Mondo S."/>
            <person name="Pangilinan J."/>
            <person name="Riley R."/>
            <person name="LaButti K."/>
            <person name="Andreopoulos B."/>
            <person name="Lipzen A."/>
            <person name="Chen C."/>
            <person name="Yan M."/>
            <person name="Daum C."/>
            <person name="Ng V."/>
            <person name="Clum A."/>
            <person name="Steindorff A."/>
            <person name="Ohm R.A."/>
            <person name="Martin F."/>
            <person name="Silar P."/>
            <person name="Natvig D.O."/>
            <person name="Lalanne C."/>
            <person name="Gautier V."/>
            <person name="Ament-Velasquez S.L."/>
            <person name="Kruys A."/>
            <person name="Hutchinson M.I."/>
            <person name="Powell A.J."/>
            <person name="Barry K."/>
            <person name="Miller A.N."/>
            <person name="Grigoriev I.V."/>
            <person name="Debuchy R."/>
            <person name="Gladieux P."/>
            <person name="Hiltunen Thoren M."/>
            <person name="Johannesson H."/>
        </authorList>
    </citation>
    <scope>NUCLEOTIDE SEQUENCE</scope>
    <source>
        <strain evidence="18">CBS 314.62</strain>
    </source>
</reference>
<dbReference type="GO" id="GO:0046872">
    <property type="term" value="F:metal ion binding"/>
    <property type="evidence" value="ECO:0007669"/>
    <property type="project" value="UniProtKB-UniRule"/>
</dbReference>
<feature type="region of interest" description="Disordered" evidence="15">
    <location>
        <begin position="350"/>
        <end position="389"/>
    </location>
</feature>
<evidence type="ECO:0000256" key="14">
    <source>
        <dbReference type="PROSITE-ProRule" id="PRU01356"/>
    </source>
</evidence>
<evidence type="ECO:0000256" key="15">
    <source>
        <dbReference type="SAM" id="MobiDB-lite"/>
    </source>
</evidence>
<evidence type="ECO:0000256" key="6">
    <source>
        <dbReference type="ARBA" id="ARBA00022622"/>
    </source>
</evidence>
<dbReference type="SMART" id="SM00747">
    <property type="entry name" value="CFEM"/>
    <property type="match status" value="1"/>
</dbReference>
<keyword evidence="8" id="KW-0732">Signal</keyword>
<keyword evidence="12" id="KW-0449">Lipoprotein</keyword>
<dbReference type="PROSITE" id="PS52012">
    <property type="entry name" value="CFEM"/>
    <property type="match status" value="1"/>
</dbReference>
<keyword evidence="10 16" id="KW-0472">Membrane</keyword>
<feature type="disulfide bond" evidence="14">
    <location>
        <begin position="6"/>
        <end position="46"/>
    </location>
</feature>
<feature type="disulfide bond" evidence="14">
    <location>
        <begin position="20"/>
        <end position="27"/>
    </location>
</feature>
<evidence type="ECO:0000256" key="13">
    <source>
        <dbReference type="ARBA" id="ARBA00038359"/>
    </source>
</evidence>
<proteinExistence type="inferred from homology"/>
<keyword evidence="7 16" id="KW-0812">Transmembrane</keyword>
<dbReference type="PANTHER" id="PTHR33048:SF160">
    <property type="entry name" value="SAT4 FAMILY MEMBRANE PROTEIN"/>
    <property type="match status" value="1"/>
</dbReference>
<feature type="binding site" description="axial binding residue" evidence="14">
    <location>
        <position position="24"/>
    </location>
    <ligand>
        <name>heme</name>
        <dbReference type="ChEBI" id="CHEBI:30413"/>
    </ligand>
    <ligandPart>
        <name>Fe</name>
        <dbReference type="ChEBI" id="CHEBI:18248"/>
    </ligandPart>
</feature>
<dbReference type="Pfam" id="PF20684">
    <property type="entry name" value="Fung_rhodopsin"/>
    <property type="match status" value="1"/>
</dbReference>
<reference evidence="18" key="2">
    <citation type="submission" date="2023-06" db="EMBL/GenBank/DDBJ databases">
        <authorList>
            <consortium name="Lawrence Berkeley National Laboratory"/>
            <person name="Haridas S."/>
            <person name="Hensen N."/>
            <person name="Bonometti L."/>
            <person name="Westerberg I."/>
            <person name="Brannstrom I.O."/>
            <person name="Guillou S."/>
            <person name="Cros-Aarteil S."/>
            <person name="Calhoun S."/>
            <person name="Kuo A."/>
            <person name="Mondo S."/>
            <person name="Pangilinan J."/>
            <person name="Riley R."/>
            <person name="Labutti K."/>
            <person name="Andreopoulos B."/>
            <person name="Lipzen A."/>
            <person name="Chen C."/>
            <person name="Yanf M."/>
            <person name="Daum C."/>
            <person name="Ng V."/>
            <person name="Clum A."/>
            <person name="Steindorff A."/>
            <person name="Ohm R."/>
            <person name="Martin F."/>
            <person name="Silar P."/>
            <person name="Natvig D."/>
            <person name="Lalanne C."/>
            <person name="Gautier V."/>
            <person name="Ament-Velasquez S.L."/>
            <person name="Kruys A."/>
            <person name="Hutchinson M.I."/>
            <person name="Powell A.J."/>
            <person name="Barry K."/>
            <person name="Miller A.N."/>
            <person name="Grigoriev I.V."/>
            <person name="Debuchy R."/>
            <person name="Gladieux P."/>
            <person name="Thoren M.H."/>
            <person name="Johannesson H."/>
        </authorList>
    </citation>
    <scope>NUCLEOTIDE SEQUENCE</scope>
    <source>
        <strain evidence="18">CBS 314.62</strain>
    </source>
</reference>
<dbReference type="GO" id="GO:0098552">
    <property type="term" value="C:side of membrane"/>
    <property type="evidence" value="ECO:0007669"/>
    <property type="project" value="UniProtKB-KW"/>
</dbReference>
<keyword evidence="11 14" id="KW-1015">Disulfide bond</keyword>
<feature type="compositionally biased region" description="Polar residues" evidence="15">
    <location>
        <begin position="369"/>
        <end position="383"/>
    </location>
</feature>
<organism evidence="18 19">
    <name type="scientific">Podospora appendiculata</name>
    <dbReference type="NCBI Taxonomy" id="314037"/>
    <lineage>
        <taxon>Eukaryota</taxon>
        <taxon>Fungi</taxon>
        <taxon>Dikarya</taxon>
        <taxon>Ascomycota</taxon>
        <taxon>Pezizomycotina</taxon>
        <taxon>Sordariomycetes</taxon>
        <taxon>Sordariomycetidae</taxon>
        <taxon>Sordariales</taxon>
        <taxon>Podosporaceae</taxon>
        <taxon>Podospora</taxon>
    </lineage>
</organism>
<gene>
    <name evidence="18" type="ORF">B0T22DRAFT_509222</name>
</gene>
<keyword evidence="6" id="KW-0336">GPI-anchor</keyword>
<comment type="similarity">
    <text evidence="13">Belongs to the SAT4 family.</text>
</comment>
<keyword evidence="14" id="KW-0479">Metal-binding</keyword>
<evidence type="ECO:0000256" key="5">
    <source>
        <dbReference type="ARBA" id="ARBA00022525"/>
    </source>
</evidence>
<dbReference type="InterPro" id="IPR049326">
    <property type="entry name" value="Rhodopsin_dom_fungi"/>
</dbReference>
<evidence type="ECO:0000256" key="10">
    <source>
        <dbReference type="ARBA" id="ARBA00023136"/>
    </source>
</evidence>
<keyword evidence="5" id="KW-0964">Secreted</keyword>
<feature type="transmembrane region" description="Helical" evidence="16">
    <location>
        <begin position="309"/>
        <end position="331"/>
    </location>
</feature>
<dbReference type="EMBL" id="JAULSO010000001">
    <property type="protein sequence ID" value="KAK3695787.1"/>
    <property type="molecule type" value="Genomic_DNA"/>
</dbReference>
<sequence length="440" mass="48522">MSIPQCALGCLVSAMGNSTCPSGDTNCLCHDQLYSSQASTCITGACSIRDSLTTLNFTSTLCGDDHYAHYTYSPLAVVIFFTAFPLIAVVLRFLARRTQTAKIWWDDFCILVSMASLIAFSGLYIYDFQLGVGTHIWAIPFDTVTRIFMVFYVNFALYGIIRLCTRVSILLFYIRIFEHTRGHRARVAFLILDIVTVLSSIGVSLFSCVPVHLFWTRWDGEHFNEGHCQNLFGEIVGVGVKDIAFDVAIILLPLPWIAALNLNTKKKVKAFALLAVGIVIIIVSAFRLAVARKFVVSTDPTVDIMDFEILAHVEVALGIFCACLPSISPLLQVENLRKLLPFLAKRHQSLHGGESDPESSLPKGRRSDNTLAASGSGAPSTRSKGSREVITLTHTTTVATSKDLPMAREDNYFPMRDAESGARSPWYEEPKNTAAVYVAQ</sequence>
<feature type="transmembrane region" description="Helical" evidence="16">
    <location>
        <begin position="187"/>
        <end position="215"/>
    </location>
</feature>
<evidence type="ECO:0000256" key="9">
    <source>
        <dbReference type="ARBA" id="ARBA00022989"/>
    </source>
</evidence>
<evidence type="ECO:0000256" key="12">
    <source>
        <dbReference type="ARBA" id="ARBA00023288"/>
    </source>
</evidence>
<feature type="transmembrane region" description="Helical" evidence="16">
    <location>
        <begin position="270"/>
        <end position="289"/>
    </location>
</feature>
<feature type="disulfide bond" evidence="14">
    <location>
        <begin position="10"/>
        <end position="41"/>
    </location>
</feature>
<evidence type="ECO:0000256" key="2">
    <source>
        <dbReference type="ARBA" id="ARBA00004589"/>
    </source>
</evidence>
<keyword evidence="9 16" id="KW-1133">Transmembrane helix</keyword>
<dbReference type="Proteomes" id="UP001270362">
    <property type="component" value="Unassembled WGS sequence"/>
</dbReference>
<dbReference type="GO" id="GO:0005576">
    <property type="term" value="C:extracellular region"/>
    <property type="evidence" value="ECO:0007669"/>
    <property type="project" value="UniProtKB-SubCell"/>
</dbReference>
<comment type="similarity">
    <text evidence="4">Belongs to the RBT5 family.</text>
</comment>
<name>A0AAE1CIH9_9PEZI</name>
<comment type="caution">
    <text evidence="18">The sequence shown here is derived from an EMBL/GenBank/DDBJ whole genome shotgun (WGS) entry which is preliminary data.</text>
</comment>
<evidence type="ECO:0000256" key="16">
    <source>
        <dbReference type="SAM" id="Phobius"/>
    </source>
</evidence>
<evidence type="ECO:0000256" key="8">
    <source>
        <dbReference type="ARBA" id="ARBA00022729"/>
    </source>
</evidence>
<evidence type="ECO:0000259" key="17">
    <source>
        <dbReference type="PROSITE" id="PS52012"/>
    </source>
</evidence>
<feature type="domain" description="CFEM" evidence="17">
    <location>
        <begin position="1"/>
        <end position="88"/>
    </location>
</feature>
<dbReference type="PANTHER" id="PTHR33048">
    <property type="entry name" value="PTH11-LIKE INTEGRAL MEMBRANE PROTEIN (AFU_ORTHOLOGUE AFUA_5G11245)"/>
    <property type="match status" value="1"/>
</dbReference>
<keyword evidence="19" id="KW-1185">Reference proteome</keyword>
<feature type="transmembrane region" description="Helical" evidence="16">
    <location>
        <begin position="107"/>
        <end position="126"/>
    </location>
</feature>
<evidence type="ECO:0000313" key="19">
    <source>
        <dbReference type="Proteomes" id="UP001270362"/>
    </source>
</evidence>
<keyword evidence="6" id="KW-0325">Glycoprotein</keyword>
<evidence type="ECO:0000256" key="3">
    <source>
        <dbReference type="ARBA" id="ARBA00004613"/>
    </source>
</evidence>
<evidence type="ECO:0000256" key="11">
    <source>
        <dbReference type="ARBA" id="ARBA00023157"/>
    </source>
</evidence>
<feature type="disulfide bond" evidence="14">
    <location>
        <begin position="29"/>
        <end position="62"/>
    </location>
</feature>
<dbReference type="Pfam" id="PF05730">
    <property type="entry name" value="CFEM"/>
    <property type="match status" value="1"/>
</dbReference>
<dbReference type="InterPro" id="IPR052337">
    <property type="entry name" value="SAT4-like"/>
</dbReference>
<keyword evidence="14" id="KW-0349">Heme</keyword>
<keyword evidence="14" id="KW-0408">Iron</keyword>
<protein>
    <recommendedName>
        <fullName evidence="17">CFEM domain-containing protein</fullName>
    </recommendedName>
</protein>
<feature type="transmembrane region" description="Helical" evidence="16">
    <location>
        <begin position="75"/>
        <end position="95"/>
    </location>
</feature>
<evidence type="ECO:0000313" key="18">
    <source>
        <dbReference type="EMBL" id="KAK3695787.1"/>
    </source>
</evidence>
<evidence type="ECO:0000256" key="1">
    <source>
        <dbReference type="ARBA" id="ARBA00004141"/>
    </source>
</evidence>
<feature type="transmembrane region" description="Helical" evidence="16">
    <location>
        <begin position="146"/>
        <end position="175"/>
    </location>
</feature>
<evidence type="ECO:0000256" key="4">
    <source>
        <dbReference type="ARBA" id="ARBA00010031"/>
    </source>
</evidence>
<comment type="subcellular location">
    <subcellularLocation>
        <location evidence="2">Membrane</location>
        <topology evidence="2">Lipid-anchor</topology>
        <topology evidence="2">GPI-anchor</topology>
    </subcellularLocation>
    <subcellularLocation>
        <location evidence="1">Membrane</location>
        <topology evidence="1">Multi-pass membrane protein</topology>
    </subcellularLocation>
    <subcellularLocation>
        <location evidence="3">Secreted</location>
    </subcellularLocation>
</comment>
<accession>A0AAE1CIH9</accession>
<dbReference type="InterPro" id="IPR008427">
    <property type="entry name" value="Extracellular_membr_CFEM_dom"/>
</dbReference>
<dbReference type="AlphaFoldDB" id="A0AAE1CIH9"/>
<feature type="transmembrane region" description="Helical" evidence="16">
    <location>
        <begin position="235"/>
        <end position="258"/>
    </location>
</feature>